<reference evidence="1" key="1">
    <citation type="submission" date="2025-08" db="UniProtKB">
        <authorList>
            <consortium name="RefSeq"/>
        </authorList>
    </citation>
    <scope>IDENTIFICATION</scope>
    <source>
        <tissue evidence="1">Whole insect</tissue>
    </source>
</reference>
<dbReference type="RefSeq" id="XP_028145941.1">
    <property type="nucleotide sequence ID" value="XM_028290140.1"/>
</dbReference>
<name>A0A6P7G9N6_DIAVI</name>
<evidence type="ECO:0000313" key="1">
    <source>
        <dbReference type="RefSeq" id="XP_028145941.1"/>
    </source>
</evidence>
<dbReference type="InParanoid" id="A0A6P7G9N6"/>
<dbReference type="AlphaFoldDB" id="A0A6P7G9N6"/>
<proteinExistence type="predicted"/>
<accession>A0A6P7G9N6</accession>
<gene>
    <name evidence="1" type="primary">LOC114339480</name>
</gene>
<protein>
    <submittedName>
        <fullName evidence="1">Uncharacterized protein LOC114339480</fullName>
    </submittedName>
</protein>
<organism evidence="1">
    <name type="scientific">Diabrotica virgifera virgifera</name>
    <name type="common">western corn rootworm</name>
    <dbReference type="NCBI Taxonomy" id="50390"/>
    <lineage>
        <taxon>Eukaryota</taxon>
        <taxon>Metazoa</taxon>
        <taxon>Ecdysozoa</taxon>
        <taxon>Arthropoda</taxon>
        <taxon>Hexapoda</taxon>
        <taxon>Insecta</taxon>
        <taxon>Pterygota</taxon>
        <taxon>Neoptera</taxon>
        <taxon>Endopterygota</taxon>
        <taxon>Coleoptera</taxon>
        <taxon>Polyphaga</taxon>
        <taxon>Cucujiformia</taxon>
        <taxon>Chrysomeloidea</taxon>
        <taxon>Chrysomelidae</taxon>
        <taxon>Galerucinae</taxon>
        <taxon>Diabroticina</taxon>
        <taxon>Diabroticites</taxon>
        <taxon>Diabrotica</taxon>
    </lineage>
</organism>
<sequence length="272" mass="30646">MRSMKTKGGLTTGRGITDSTLSTWIAALPRCIKMCEAIEEFTGVKSETSEQHVDLRDSRITRDHQDLHTFRDWLSNHNPFASRRKNELVALATGLLGDDSINCDKALEIGRESMEKVNGSFGYLKLKRKDKVTPLSTLSRSIVVRDVRVEVSPQQLFNRIVCVMKSEDCLKEAFTYELAPKPPCLFDDVSLRKTNKSELAKRLESYFPCSSTSPSDTSYVLDGGYLIHAVNWPPRPATYEEVCNSYASYVERNYGISCVTVFDGYRGDISTK</sequence>